<evidence type="ECO:0000313" key="2">
    <source>
        <dbReference type="Proteomes" id="UP001143304"/>
    </source>
</evidence>
<name>A0ABT3T3Z5_9GAMM</name>
<dbReference type="RefSeq" id="WP_279247983.1">
    <property type="nucleotide sequence ID" value="NZ_SHNO01000001.1"/>
</dbReference>
<proteinExistence type="predicted"/>
<keyword evidence="2" id="KW-1185">Reference proteome</keyword>
<comment type="caution">
    <text evidence="1">The sequence shown here is derived from an EMBL/GenBank/DDBJ whole genome shotgun (WGS) entry which is preliminary data.</text>
</comment>
<sequence length="87" mass="10062">MTEFVSSMELLMQQYEVGNVGQQVSQRWGDTLDFWLSFDGVKTYWSGRATPCTNSFTRYIDDRLAANDYAFNAKNYKEFITADILGH</sequence>
<gene>
    <name evidence="1" type="ORF">EYC82_02515</name>
</gene>
<protein>
    <submittedName>
        <fullName evidence="1">Uncharacterized protein</fullName>
    </submittedName>
</protein>
<dbReference type="EMBL" id="SHNO01000001">
    <property type="protein sequence ID" value="MCX2976229.1"/>
    <property type="molecule type" value="Genomic_DNA"/>
</dbReference>
<dbReference type="Proteomes" id="UP001143304">
    <property type="component" value="Unassembled WGS sequence"/>
</dbReference>
<accession>A0ABT3T3Z5</accession>
<organism evidence="1 2">
    <name type="scientific">Candidatus Marimicrobium litorale</name>
    <dbReference type="NCBI Taxonomy" id="2518991"/>
    <lineage>
        <taxon>Bacteria</taxon>
        <taxon>Pseudomonadati</taxon>
        <taxon>Pseudomonadota</taxon>
        <taxon>Gammaproteobacteria</taxon>
        <taxon>Cellvibrionales</taxon>
        <taxon>Halieaceae</taxon>
        <taxon>Marimicrobium</taxon>
    </lineage>
</organism>
<reference evidence="1" key="1">
    <citation type="submission" date="2019-02" db="EMBL/GenBank/DDBJ databases">
        <authorList>
            <person name="Li S.-H."/>
        </authorList>
    </citation>
    <scope>NUCLEOTIDE SEQUENCE</scope>
    <source>
        <strain evidence="1">IMCC11814</strain>
    </source>
</reference>
<evidence type="ECO:0000313" key="1">
    <source>
        <dbReference type="EMBL" id="MCX2976229.1"/>
    </source>
</evidence>